<accession>A0A8J5XM81</accession>
<evidence type="ECO:0000256" key="4">
    <source>
        <dbReference type="SAM" id="Phobius"/>
    </source>
</evidence>
<dbReference type="PANTHER" id="PTHR12203:SF35">
    <property type="entry name" value="PROTEIN O-GLUCOSYLTRANSFERASE 1"/>
    <property type="match status" value="1"/>
</dbReference>
<comment type="similarity">
    <text evidence="1">Belongs to the glycosyltransferase 90 family.</text>
</comment>
<keyword evidence="2" id="KW-0808">Transferase</keyword>
<dbReference type="AlphaFoldDB" id="A0A8J5XM81"/>
<dbReference type="InterPro" id="IPR051091">
    <property type="entry name" value="O-Glucosyltr/Glycosyltrsf_90"/>
</dbReference>
<feature type="region of interest" description="Disordered" evidence="3">
    <location>
        <begin position="169"/>
        <end position="220"/>
    </location>
</feature>
<dbReference type="OrthoDB" id="535029at2759"/>
<keyword evidence="4" id="KW-0812">Transmembrane</keyword>
<evidence type="ECO:0000256" key="3">
    <source>
        <dbReference type="SAM" id="MobiDB-lite"/>
    </source>
</evidence>
<feature type="transmembrane region" description="Helical" evidence="4">
    <location>
        <begin position="6"/>
        <end position="25"/>
    </location>
</feature>
<gene>
    <name evidence="6" type="ORF">KFE25_007925</name>
</gene>
<keyword evidence="7" id="KW-1185">Reference proteome</keyword>
<evidence type="ECO:0000313" key="6">
    <source>
        <dbReference type="EMBL" id="KAG8466546.1"/>
    </source>
</evidence>
<reference evidence="6" key="1">
    <citation type="submission" date="2021-05" db="EMBL/GenBank/DDBJ databases">
        <title>The genome of the haptophyte Pavlova lutheri (Diacronema luteri, Pavlovales) - a model for lipid biosynthesis in eukaryotic algae.</title>
        <authorList>
            <person name="Hulatt C.J."/>
            <person name="Posewitz M.C."/>
        </authorList>
    </citation>
    <scope>NUCLEOTIDE SEQUENCE</scope>
    <source>
        <strain evidence="6">NIVA-4/92</strain>
    </source>
</reference>
<dbReference type="Pfam" id="PF05686">
    <property type="entry name" value="Glyco_transf_90"/>
    <property type="match status" value="1"/>
</dbReference>
<evidence type="ECO:0000256" key="1">
    <source>
        <dbReference type="ARBA" id="ARBA00010118"/>
    </source>
</evidence>
<keyword evidence="4" id="KW-1133">Transmembrane helix</keyword>
<name>A0A8J5XM81_DIALT</name>
<evidence type="ECO:0000259" key="5">
    <source>
        <dbReference type="SMART" id="SM00672"/>
    </source>
</evidence>
<dbReference type="EMBL" id="JAGTXO010000007">
    <property type="protein sequence ID" value="KAG8466546.1"/>
    <property type="molecule type" value="Genomic_DNA"/>
</dbReference>
<dbReference type="Proteomes" id="UP000751190">
    <property type="component" value="Unassembled WGS sequence"/>
</dbReference>
<dbReference type="SMART" id="SM00672">
    <property type="entry name" value="CAP10"/>
    <property type="match status" value="1"/>
</dbReference>
<protein>
    <recommendedName>
        <fullName evidence="5">Glycosyl transferase CAP10 domain-containing protein</fullName>
    </recommendedName>
</protein>
<comment type="caution">
    <text evidence="6">The sequence shown here is derived from an EMBL/GenBank/DDBJ whole genome shotgun (WGS) entry which is preliminary data.</text>
</comment>
<dbReference type="InterPro" id="IPR006598">
    <property type="entry name" value="CAP10"/>
</dbReference>
<proteinExistence type="inferred from homology"/>
<keyword evidence="4" id="KW-0472">Membrane</keyword>
<organism evidence="6 7">
    <name type="scientific">Diacronema lutheri</name>
    <name type="common">Unicellular marine alga</name>
    <name type="synonym">Monochrysis lutheri</name>
    <dbReference type="NCBI Taxonomy" id="2081491"/>
    <lineage>
        <taxon>Eukaryota</taxon>
        <taxon>Haptista</taxon>
        <taxon>Haptophyta</taxon>
        <taxon>Pavlovophyceae</taxon>
        <taxon>Pavlovales</taxon>
        <taxon>Pavlovaceae</taxon>
        <taxon>Diacronema</taxon>
    </lineage>
</organism>
<evidence type="ECO:0000256" key="2">
    <source>
        <dbReference type="ARBA" id="ARBA00022679"/>
    </source>
</evidence>
<dbReference type="PANTHER" id="PTHR12203">
    <property type="entry name" value="KDEL LYS-ASP-GLU-LEU CONTAINING - RELATED"/>
    <property type="match status" value="1"/>
</dbReference>
<dbReference type="GO" id="GO:0016740">
    <property type="term" value="F:transferase activity"/>
    <property type="evidence" value="ECO:0007669"/>
    <property type="project" value="UniProtKB-KW"/>
</dbReference>
<dbReference type="PROSITE" id="PS51257">
    <property type="entry name" value="PROKAR_LIPOPROTEIN"/>
    <property type="match status" value="1"/>
</dbReference>
<sequence>MVVGVARGGLALLIVVLVVACTLWARGPRRSVGARVLPASCPVPTLPIRGDVCERVFATRERPCVLGNHSTLCMDFPNRPLGADEFAAARLPGVSAQVRLQIINNEILIVHDKAHSLATKYPRTLLRHVRHIACAARRVGLPDVDFLLHTGDGTPPFPVLAHATLASTPPDQRTYHVPTDTGVSRWTPAPSRERCAGRPTAEEREDWEHRDPRLQYRGSANGPRVDLDGWSANSRARLSALSTIFPGWIDSRLTQMFGSENETRVLSRFISIGKGMPMARAKRYRYVMHLDGNGQANRLPNLMHTGTTLVLMASKYDVYLSASVHRIPHVFPIELDMSDLMTTLSCFRKHPDLALERARLGLDVARRLITFKNVVVLYWADLLEHYARMMRFPVVRHPNAIPVAKYKFILDGHWKRPDMYEIRELVFPYNMSLGVYADHGD</sequence>
<evidence type="ECO:0000313" key="7">
    <source>
        <dbReference type="Proteomes" id="UP000751190"/>
    </source>
</evidence>
<feature type="domain" description="Glycosyl transferase CAP10" evidence="5">
    <location>
        <begin position="140"/>
        <end position="393"/>
    </location>
</feature>
<feature type="compositionally biased region" description="Basic and acidic residues" evidence="3">
    <location>
        <begin position="191"/>
        <end position="214"/>
    </location>
</feature>